<dbReference type="InterPro" id="IPR000719">
    <property type="entry name" value="Prot_kinase_dom"/>
</dbReference>
<sequence length="386" mass="44780">MATLNFNQVKIHSKSDQRSEAEERWVSFQPYLLSKGYRLRPRYQPDWIPSWKDTNIKPSNCEDSVDRMPLRVMDATQIESGEPVIIKLVVPSEDDEGLEERAIIEHFSRPPLRNHPSNHVVRCLDSFPIPGVDSGCFIVMPLLSNYGDIPFYNIAEVHDMLQQLFEVGLMVSKIFPVNATSKQGLLYMHENHIAHRDIASANVMMDARPLYDEPFHPFLQAHSLDTKRLIYPRYRRSEKKIRYYYIDLGYAKWFRDPNATRLVIGMNARESAPEQADGDPYDPFMADIYQLGAILQRDLIPKFKFLAPLVPLAKEMTLDNPTQRPTLLSARASMNTAFLGIPGLKYRWPIVPKYAGDSERWRYFWAGLSAEVRFWLNRILAVFSRR</sequence>
<dbReference type="EMBL" id="CAJNJQ010000974">
    <property type="protein sequence ID" value="CAE7112436.1"/>
    <property type="molecule type" value="Genomic_DNA"/>
</dbReference>
<comment type="caution">
    <text evidence="2">The sequence shown here is derived from an EMBL/GenBank/DDBJ whole genome shotgun (WGS) entry which is preliminary data.</text>
</comment>
<dbReference type="GO" id="GO:0005524">
    <property type="term" value="F:ATP binding"/>
    <property type="evidence" value="ECO:0007669"/>
    <property type="project" value="InterPro"/>
</dbReference>
<dbReference type="SMART" id="SM00220">
    <property type="entry name" value="S_TKc"/>
    <property type="match status" value="1"/>
</dbReference>
<dbReference type="Gene3D" id="1.10.510.10">
    <property type="entry name" value="Transferase(Phosphotransferase) domain 1"/>
    <property type="match status" value="1"/>
</dbReference>
<protein>
    <recommendedName>
        <fullName evidence="1">Protein kinase domain-containing protein</fullName>
    </recommendedName>
</protein>
<reference evidence="2" key="1">
    <citation type="submission" date="2021-01" db="EMBL/GenBank/DDBJ databases">
        <authorList>
            <person name="Kaushik A."/>
        </authorList>
    </citation>
    <scope>NUCLEOTIDE SEQUENCE</scope>
    <source>
        <strain evidence="2">AG5</strain>
    </source>
</reference>
<dbReference type="Proteomes" id="UP000663827">
    <property type="component" value="Unassembled WGS sequence"/>
</dbReference>
<proteinExistence type="predicted"/>
<dbReference type="InterPro" id="IPR011009">
    <property type="entry name" value="Kinase-like_dom_sf"/>
</dbReference>
<evidence type="ECO:0000259" key="1">
    <source>
        <dbReference type="PROSITE" id="PS50011"/>
    </source>
</evidence>
<dbReference type="SUPFAM" id="SSF56112">
    <property type="entry name" value="Protein kinase-like (PK-like)"/>
    <property type="match status" value="1"/>
</dbReference>
<dbReference type="GO" id="GO:0004672">
    <property type="term" value="F:protein kinase activity"/>
    <property type="evidence" value="ECO:0007669"/>
    <property type="project" value="InterPro"/>
</dbReference>
<gene>
    <name evidence="2" type="ORF">RDB_LOCUS49456</name>
</gene>
<evidence type="ECO:0000313" key="3">
    <source>
        <dbReference type="Proteomes" id="UP000663827"/>
    </source>
</evidence>
<evidence type="ECO:0000313" key="2">
    <source>
        <dbReference type="EMBL" id="CAE7112436.1"/>
    </source>
</evidence>
<dbReference type="Gene3D" id="3.30.200.20">
    <property type="entry name" value="Phosphorylase Kinase, domain 1"/>
    <property type="match status" value="1"/>
</dbReference>
<dbReference type="PROSITE" id="PS50011">
    <property type="entry name" value="PROTEIN_KINASE_DOM"/>
    <property type="match status" value="1"/>
</dbReference>
<accession>A0A8H3DZF7</accession>
<feature type="domain" description="Protein kinase" evidence="1">
    <location>
        <begin position="1"/>
        <end position="386"/>
    </location>
</feature>
<name>A0A8H3DZF7_9AGAM</name>
<dbReference type="AlphaFoldDB" id="A0A8H3DZF7"/>
<organism evidence="2 3">
    <name type="scientific">Rhizoctonia solani</name>
    <dbReference type="NCBI Taxonomy" id="456999"/>
    <lineage>
        <taxon>Eukaryota</taxon>
        <taxon>Fungi</taxon>
        <taxon>Dikarya</taxon>
        <taxon>Basidiomycota</taxon>
        <taxon>Agaricomycotina</taxon>
        <taxon>Agaricomycetes</taxon>
        <taxon>Cantharellales</taxon>
        <taxon>Ceratobasidiaceae</taxon>
        <taxon>Rhizoctonia</taxon>
    </lineage>
</organism>